<dbReference type="SUPFAM" id="SSF160631">
    <property type="entry name" value="SMI1/KNR4-like"/>
    <property type="match status" value="1"/>
</dbReference>
<gene>
    <name evidence="1" type="ORF">EG359_00655</name>
    <name evidence="2" type="ORF">SAMN05421768_106396</name>
</gene>
<keyword evidence="4" id="KW-1185">Reference proteome</keyword>
<dbReference type="Proteomes" id="UP000279541">
    <property type="component" value="Chromosome"/>
</dbReference>
<evidence type="ECO:0000313" key="4">
    <source>
        <dbReference type="Proteomes" id="UP000279541"/>
    </source>
</evidence>
<evidence type="ECO:0000313" key="1">
    <source>
        <dbReference type="EMBL" id="AZA98209.1"/>
    </source>
</evidence>
<organism evidence="2 3">
    <name type="scientific">Chryseobacterium joostei</name>
    <dbReference type="NCBI Taxonomy" id="112234"/>
    <lineage>
        <taxon>Bacteria</taxon>
        <taxon>Pseudomonadati</taxon>
        <taxon>Bacteroidota</taxon>
        <taxon>Flavobacteriia</taxon>
        <taxon>Flavobacteriales</taxon>
        <taxon>Weeksellaceae</taxon>
        <taxon>Chryseobacterium group</taxon>
        <taxon>Chryseobacterium</taxon>
    </lineage>
</organism>
<accession>A0A1N7ITN7</accession>
<dbReference type="EMBL" id="CP033926">
    <property type="protein sequence ID" value="AZA98209.1"/>
    <property type="molecule type" value="Genomic_DNA"/>
</dbReference>
<dbReference type="EMBL" id="FTNZ01000006">
    <property type="protein sequence ID" value="SIS40434.1"/>
    <property type="molecule type" value="Genomic_DNA"/>
</dbReference>
<name>A0A1N7ITN7_9FLAO</name>
<sequence length="164" mass="19476">MPMLSFKILTIKEMETEILKEKQAMQNFPKTTDFPFSELYRKLATQIKTMEIASEAILYNSVDAVNENKEFVLKEYWCFAGNGQGDQWFLDKNGNIFFYDHDYDESLEPMNINFEQWLQMAFVIKQLDNYFDGHDDISESVKQKFYETMDLIQPGLSEKYPFTF</sequence>
<protein>
    <submittedName>
        <fullName evidence="1">SMI1/KNR4 family protein</fullName>
    </submittedName>
</protein>
<reference evidence="2 3" key="1">
    <citation type="submission" date="2017-01" db="EMBL/GenBank/DDBJ databases">
        <authorList>
            <person name="Mah S.A."/>
            <person name="Swanson W.J."/>
            <person name="Moy G.W."/>
            <person name="Vacquier V.D."/>
        </authorList>
    </citation>
    <scope>NUCLEOTIDE SEQUENCE [LARGE SCALE GENOMIC DNA]</scope>
    <source>
        <strain evidence="2 3">DSM 16927</strain>
    </source>
</reference>
<dbReference type="Proteomes" id="UP000186106">
    <property type="component" value="Unassembled WGS sequence"/>
</dbReference>
<dbReference type="InterPro" id="IPR037883">
    <property type="entry name" value="Knr4/Smi1-like_sf"/>
</dbReference>
<evidence type="ECO:0000313" key="2">
    <source>
        <dbReference type="EMBL" id="SIS40434.1"/>
    </source>
</evidence>
<proteinExistence type="predicted"/>
<reference evidence="1 4" key="2">
    <citation type="submission" date="2018-11" db="EMBL/GenBank/DDBJ databases">
        <title>Proposal to divide the Flavobacteriaceae and reorganize its genera based on Amino Acid Identity values calculated from whole genome sequences.</title>
        <authorList>
            <person name="Nicholson A.C."/>
            <person name="Gulvik C.A."/>
            <person name="Whitney A.M."/>
            <person name="Humrighouse B.W."/>
            <person name="Bell M."/>
            <person name="Holmes B."/>
            <person name="Steigerwalt A.G."/>
            <person name="Villarma A."/>
            <person name="Sheth M."/>
            <person name="Batra D."/>
            <person name="Pryor J."/>
            <person name="Bernardet J.-F."/>
            <person name="Hugo C."/>
            <person name="Kampfer P."/>
            <person name="Newman J."/>
            <person name="McQuiston J.R."/>
        </authorList>
    </citation>
    <scope>NUCLEOTIDE SEQUENCE [LARGE SCALE GENOMIC DNA]</scope>
    <source>
        <strain evidence="1 4">DSM 16927</strain>
    </source>
</reference>
<dbReference type="STRING" id="112234.SAMN05421768_106396"/>
<evidence type="ECO:0000313" key="3">
    <source>
        <dbReference type="Proteomes" id="UP000186106"/>
    </source>
</evidence>
<dbReference type="AlphaFoldDB" id="A0A1N7ITN7"/>
<dbReference type="KEGG" id="cjt:EG359_00655"/>